<dbReference type="SUPFAM" id="SSF103473">
    <property type="entry name" value="MFS general substrate transporter"/>
    <property type="match status" value="1"/>
</dbReference>
<dbReference type="PANTHER" id="PTHR43791">
    <property type="entry name" value="PERMEASE-RELATED"/>
    <property type="match status" value="1"/>
</dbReference>
<feature type="compositionally biased region" description="Polar residues" evidence="6">
    <location>
        <begin position="19"/>
        <end position="31"/>
    </location>
</feature>
<feature type="compositionally biased region" description="Basic and acidic residues" evidence="6">
    <location>
        <begin position="57"/>
        <end position="69"/>
    </location>
</feature>
<gene>
    <name evidence="9" type="ORF">PSHT_07618</name>
</gene>
<dbReference type="PANTHER" id="PTHR43791:SF62">
    <property type="entry name" value="MAJOR FACILITATOR SUPERFAMILY (MFS) PROFILE DOMAIN-CONTAINING PROTEIN"/>
    <property type="match status" value="1"/>
</dbReference>
<evidence type="ECO:0000256" key="4">
    <source>
        <dbReference type="ARBA" id="ARBA00022989"/>
    </source>
</evidence>
<dbReference type="Gene3D" id="1.20.1250.20">
    <property type="entry name" value="MFS general substrate transporter like domains"/>
    <property type="match status" value="2"/>
</dbReference>
<feature type="region of interest" description="Disordered" evidence="6">
    <location>
        <begin position="1"/>
        <end position="76"/>
    </location>
</feature>
<evidence type="ECO:0000313" key="10">
    <source>
        <dbReference type="Proteomes" id="UP000238274"/>
    </source>
</evidence>
<reference evidence="10" key="2">
    <citation type="journal article" date="2018" name="BMC Genomics">
        <title>Genomic insights into host adaptation between the wheat stripe rust pathogen (Puccinia striiformis f. sp. tritici) and the barley stripe rust pathogen (Puccinia striiformis f. sp. hordei).</title>
        <authorList>
            <person name="Xia C."/>
            <person name="Wang M."/>
            <person name="Yin C."/>
            <person name="Cornejo O.E."/>
            <person name="Hulbert S.H."/>
            <person name="Chen X."/>
        </authorList>
    </citation>
    <scope>NUCLEOTIDE SEQUENCE [LARGE SCALE GENOMIC DNA]</scope>
    <source>
        <strain evidence="10">93TX-2</strain>
    </source>
</reference>
<dbReference type="GO" id="GO:0016020">
    <property type="term" value="C:membrane"/>
    <property type="evidence" value="ECO:0007669"/>
    <property type="project" value="UniProtKB-SubCell"/>
</dbReference>
<dbReference type="AlphaFoldDB" id="A0A2S4VVZ5"/>
<evidence type="ECO:0000256" key="6">
    <source>
        <dbReference type="SAM" id="MobiDB-lite"/>
    </source>
</evidence>
<feature type="transmembrane region" description="Helical" evidence="7">
    <location>
        <begin position="137"/>
        <end position="159"/>
    </location>
</feature>
<feature type="transmembrane region" description="Helical" evidence="7">
    <location>
        <begin position="226"/>
        <end position="248"/>
    </location>
</feature>
<comment type="caution">
    <text evidence="9">The sequence shown here is derived from an EMBL/GenBank/DDBJ whole genome shotgun (WGS) entry which is preliminary data.</text>
</comment>
<feature type="transmembrane region" description="Helical" evidence="7">
    <location>
        <begin position="377"/>
        <end position="396"/>
    </location>
</feature>
<comment type="subcellular location">
    <subcellularLocation>
        <location evidence="1">Membrane</location>
        <topology evidence="1">Multi-pass membrane protein</topology>
    </subcellularLocation>
</comment>
<feature type="transmembrane region" description="Helical" evidence="7">
    <location>
        <begin position="493"/>
        <end position="514"/>
    </location>
</feature>
<evidence type="ECO:0000256" key="2">
    <source>
        <dbReference type="ARBA" id="ARBA00022448"/>
    </source>
</evidence>
<keyword evidence="2" id="KW-0813">Transport</keyword>
<protein>
    <recommendedName>
        <fullName evidence="8">Major facilitator superfamily (MFS) profile domain-containing protein</fullName>
    </recommendedName>
</protein>
<feature type="transmembrane region" description="Helical" evidence="7">
    <location>
        <begin position="191"/>
        <end position="214"/>
    </location>
</feature>
<dbReference type="Pfam" id="PF07690">
    <property type="entry name" value="MFS_1"/>
    <property type="match status" value="1"/>
</dbReference>
<evidence type="ECO:0000256" key="3">
    <source>
        <dbReference type="ARBA" id="ARBA00022692"/>
    </source>
</evidence>
<feature type="transmembrane region" description="Helical" evidence="7">
    <location>
        <begin position="166"/>
        <end position="185"/>
    </location>
</feature>
<reference evidence="9 10" key="1">
    <citation type="submission" date="2017-12" db="EMBL/GenBank/DDBJ databases">
        <title>Gene loss provides genomic basis for host adaptation in cereal stripe rust fungi.</title>
        <authorList>
            <person name="Xia C."/>
        </authorList>
    </citation>
    <scope>NUCLEOTIDE SEQUENCE [LARGE SCALE GENOMIC DNA]</scope>
    <source>
        <strain evidence="9 10">93TX-2</strain>
    </source>
</reference>
<dbReference type="InterPro" id="IPR011701">
    <property type="entry name" value="MFS"/>
</dbReference>
<dbReference type="Proteomes" id="UP000238274">
    <property type="component" value="Unassembled WGS sequence"/>
</dbReference>
<sequence>MADQAAPISVHFAAGESSGPVSVQTSQSSNGLKIPAQGDRKLPRDSASGSAPPTRSPAHEEKANDRREGSNGALVHPHHRAHLPKSKEEKALLRKIDIHMFPCLCLLYMLNHLDRASISNARVGGMELDLRLSSTDYSTVVLIFFVGYLSAEIPSNMLLSHLRPSLFLPALTFIWGAVVTLISLVKNKEGLIVARLFLGFVESGFFPGVLLLLSSWYRKAELAKRIGVLYSGGILAGAFGGLISGGVIDGLEGVGGIRGWRWLFIIEGLITVTASVVVVFFLPDWPSNTKWLTEEEKKLAVSRLEIDQIEQGARSSANSTVLSHRQALAAAGKDWRTYLFCFMYIMILSSQTILYFIPSIVVSLGYHGQEAQFMTVPPYVVAWAFALGVSFSADYFEERMFHVAIPVGFSGLLYGLCLGITDHKSRYALVCLAFGATFGSLPVVLAWVSNVAGFQKQKRAITLAIVNTVGNSSNFYGSFLWPKSQAPHFGLGFAMATAFGFACAISAFLGQFLLTKFPREITVIPEKSIPAQKDSSAALEIRDAQI</sequence>
<feature type="transmembrane region" description="Helical" evidence="7">
    <location>
        <begin position="260"/>
        <end position="282"/>
    </location>
</feature>
<dbReference type="EMBL" id="PKSM01000095">
    <property type="protein sequence ID" value="POW13705.1"/>
    <property type="molecule type" value="Genomic_DNA"/>
</dbReference>
<dbReference type="InterPro" id="IPR020846">
    <property type="entry name" value="MFS_dom"/>
</dbReference>
<dbReference type="OrthoDB" id="3639251at2759"/>
<keyword evidence="5 7" id="KW-0472">Membrane</keyword>
<accession>A0A2S4VVZ5</accession>
<reference evidence="10" key="3">
    <citation type="journal article" date="2018" name="Mol. Plant Microbe Interact.">
        <title>Genome sequence resources for the wheat stripe rust pathogen (Puccinia striiformis f. sp. tritici) and the barley stripe rust pathogen (Puccinia striiformis f. sp. hordei).</title>
        <authorList>
            <person name="Xia C."/>
            <person name="Wang M."/>
            <person name="Yin C."/>
            <person name="Cornejo O.E."/>
            <person name="Hulbert S.H."/>
            <person name="Chen X."/>
        </authorList>
    </citation>
    <scope>NUCLEOTIDE SEQUENCE [LARGE SCALE GENOMIC DNA]</scope>
    <source>
        <strain evidence="10">93TX-2</strain>
    </source>
</reference>
<dbReference type="InterPro" id="IPR036259">
    <property type="entry name" value="MFS_trans_sf"/>
</dbReference>
<feature type="transmembrane region" description="Helical" evidence="7">
    <location>
        <begin position="403"/>
        <end position="421"/>
    </location>
</feature>
<dbReference type="VEuPathDB" id="FungiDB:PSTT_14151"/>
<dbReference type="GO" id="GO:0022857">
    <property type="term" value="F:transmembrane transporter activity"/>
    <property type="evidence" value="ECO:0007669"/>
    <property type="project" value="InterPro"/>
</dbReference>
<dbReference type="VEuPathDB" id="FungiDB:PSHT_07618"/>
<evidence type="ECO:0000313" key="9">
    <source>
        <dbReference type="EMBL" id="POW13705.1"/>
    </source>
</evidence>
<dbReference type="FunFam" id="1.20.1250.20:FF:000057">
    <property type="entry name" value="MFS general substrate transporter"/>
    <property type="match status" value="1"/>
</dbReference>
<evidence type="ECO:0000256" key="7">
    <source>
        <dbReference type="SAM" id="Phobius"/>
    </source>
</evidence>
<evidence type="ECO:0000256" key="1">
    <source>
        <dbReference type="ARBA" id="ARBA00004141"/>
    </source>
</evidence>
<organism evidence="9 10">
    <name type="scientific">Puccinia striiformis</name>
    <dbReference type="NCBI Taxonomy" id="27350"/>
    <lineage>
        <taxon>Eukaryota</taxon>
        <taxon>Fungi</taxon>
        <taxon>Dikarya</taxon>
        <taxon>Basidiomycota</taxon>
        <taxon>Pucciniomycotina</taxon>
        <taxon>Pucciniomycetes</taxon>
        <taxon>Pucciniales</taxon>
        <taxon>Pucciniaceae</taxon>
        <taxon>Puccinia</taxon>
    </lineage>
</organism>
<evidence type="ECO:0000259" key="8">
    <source>
        <dbReference type="PROSITE" id="PS50850"/>
    </source>
</evidence>
<dbReference type="PROSITE" id="PS50850">
    <property type="entry name" value="MFS"/>
    <property type="match status" value="1"/>
</dbReference>
<proteinExistence type="predicted"/>
<feature type="domain" description="Major facilitator superfamily (MFS) profile" evidence="8">
    <location>
        <begin position="100"/>
        <end position="518"/>
    </location>
</feature>
<evidence type="ECO:0000256" key="5">
    <source>
        <dbReference type="ARBA" id="ARBA00023136"/>
    </source>
</evidence>
<feature type="transmembrane region" description="Helical" evidence="7">
    <location>
        <begin position="427"/>
        <end position="448"/>
    </location>
</feature>
<name>A0A2S4VVZ5_9BASI</name>
<feature type="transmembrane region" description="Helical" evidence="7">
    <location>
        <begin position="460"/>
        <end position="481"/>
    </location>
</feature>
<keyword evidence="3 7" id="KW-0812">Transmembrane</keyword>
<keyword evidence="4 7" id="KW-1133">Transmembrane helix</keyword>
<feature type="transmembrane region" description="Helical" evidence="7">
    <location>
        <begin position="338"/>
        <end position="357"/>
    </location>
</feature>
<keyword evidence="10" id="KW-1185">Reference proteome</keyword>
<dbReference type="FunFam" id="1.20.1250.20:FF:000013">
    <property type="entry name" value="MFS general substrate transporter"/>
    <property type="match status" value="1"/>
</dbReference>